<evidence type="ECO:0000256" key="35">
    <source>
        <dbReference type="ARBA" id="ARBA00060742"/>
    </source>
</evidence>
<dbReference type="SUPFAM" id="SSF50044">
    <property type="entry name" value="SH3-domain"/>
    <property type="match status" value="1"/>
</dbReference>
<dbReference type="InterPro" id="IPR015940">
    <property type="entry name" value="UBA"/>
</dbReference>
<keyword evidence="15" id="KW-0963">Cytoplasm</keyword>
<dbReference type="EC" id="2.7.11.1" evidence="11"/>
<dbReference type="GO" id="GO:0046872">
    <property type="term" value="F:metal ion binding"/>
    <property type="evidence" value="ECO:0007669"/>
    <property type="project" value="UniProtKB-KW"/>
</dbReference>
<dbReference type="GO" id="GO:0002009">
    <property type="term" value="P:morphogenesis of an epithelium"/>
    <property type="evidence" value="ECO:0007669"/>
    <property type="project" value="UniProtKB-ARBA"/>
</dbReference>
<dbReference type="PROSITE" id="PS50030">
    <property type="entry name" value="UBA"/>
    <property type="match status" value="1"/>
</dbReference>
<dbReference type="GO" id="GO:0005768">
    <property type="term" value="C:endosome"/>
    <property type="evidence" value="ECO:0007669"/>
    <property type="project" value="UniProtKB-SubCell"/>
</dbReference>
<evidence type="ECO:0000256" key="32">
    <source>
        <dbReference type="ARBA" id="ARBA00023329"/>
    </source>
</evidence>
<keyword evidence="26" id="KW-0832">Ubl conjugation</keyword>
<evidence type="ECO:0000256" key="19">
    <source>
        <dbReference type="ARBA" id="ARBA00022679"/>
    </source>
</evidence>
<evidence type="ECO:0000256" key="23">
    <source>
        <dbReference type="ARBA" id="ARBA00022777"/>
    </source>
</evidence>
<feature type="compositionally biased region" description="Low complexity" evidence="40">
    <location>
        <begin position="521"/>
        <end position="532"/>
    </location>
</feature>
<keyword evidence="23 44" id="KW-0418">Kinase</keyword>
<evidence type="ECO:0000256" key="33">
    <source>
        <dbReference type="ARBA" id="ARBA00047899"/>
    </source>
</evidence>
<comment type="cofactor">
    <cofactor evidence="1">
        <name>Mg(2+)</name>
        <dbReference type="ChEBI" id="CHEBI:18420"/>
    </cofactor>
</comment>
<keyword evidence="45" id="KW-1185">Reference proteome</keyword>
<dbReference type="GO" id="GO:0004715">
    <property type="term" value="F:non-membrane spanning protein tyrosine kinase activity"/>
    <property type="evidence" value="ECO:0007669"/>
    <property type="project" value="UniProtKB-EC"/>
</dbReference>
<evidence type="ECO:0000259" key="41">
    <source>
        <dbReference type="PROSITE" id="PS50002"/>
    </source>
</evidence>
<keyword evidence="18" id="KW-0254">Endocytosis</keyword>
<feature type="domain" description="Protein kinase" evidence="42">
    <location>
        <begin position="110"/>
        <end position="376"/>
    </location>
</feature>
<dbReference type="InterPro" id="IPR001452">
    <property type="entry name" value="SH3_domain"/>
</dbReference>
<evidence type="ECO:0000256" key="16">
    <source>
        <dbReference type="ARBA" id="ARBA00022527"/>
    </source>
</evidence>
<keyword evidence="27" id="KW-0965">Cell junction</keyword>
<comment type="similarity">
    <text evidence="35">Belongs to the protein kinase superfamily. Tyr protein kinase family.</text>
</comment>
<dbReference type="PROSITE" id="PS00109">
    <property type="entry name" value="PROTEIN_KINASE_TYR"/>
    <property type="match status" value="1"/>
</dbReference>
<dbReference type="PROSITE" id="PS50011">
    <property type="entry name" value="PROTEIN_KINASE_DOM"/>
    <property type="match status" value="1"/>
</dbReference>
<evidence type="ECO:0000256" key="21">
    <source>
        <dbReference type="ARBA" id="ARBA00022741"/>
    </source>
</evidence>
<dbReference type="InterPro" id="IPR017441">
    <property type="entry name" value="Protein_kinase_ATP_BS"/>
</dbReference>
<feature type="compositionally biased region" description="Polar residues" evidence="40">
    <location>
        <begin position="798"/>
        <end position="808"/>
    </location>
</feature>
<evidence type="ECO:0000256" key="40">
    <source>
        <dbReference type="SAM" id="MobiDB-lite"/>
    </source>
</evidence>
<evidence type="ECO:0000256" key="20">
    <source>
        <dbReference type="ARBA" id="ARBA00022723"/>
    </source>
</evidence>
<dbReference type="FunFam" id="4.10.680.10:FF:000001">
    <property type="entry name" value="activated CDC42 kinase 1 isoform X1"/>
    <property type="match status" value="1"/>
</dbReference>
<dbReference type="GO" id="GO:0005905">
    <property type="term" value="C:clathrin-coated pit"/>
    <property type="evidence" value="ECO:0007669"/>
    <property type="project" value="UniProtKB-SubCell"/>
</dbReference>
<dbReference type="InterPro" id="IPR020635">
    <property type="entry name" value="Tyr_kinase_cat_dom"/>
</dbReference>
<keyword evidence="12 38" id="KW-0728">SH3 domain</keyword>
<dbReference type="GO" id="GO:0004674">
    <property type="term" value="F:protein serine/threonine kinase activity"/>
    <property type="evidence" value="ECO:0007669"/>
    <property type="project" value="UniProtKB-KW"/>
</dbReference>
<dbReference type="InterPro" id="IPR015116">
    <property type="entry name" value="Cdc42-bd-like"/>
</dbReference>
<evidence type="ECO:0000256" key="38">
    <source>
        <dbReference type="PROSITE-ProRule" id="PRU00192"/>
    </source>
</evidence>
<dbReference type="Pfam" id="PF16678">
    <property type="entry name" value="UBA_HOIP"/>
    <property type="match status" value="1"/>
</dbReference>
<name>A0A0J7KXB6_LASNI</name>
<keyword evidence="20" id="KW-0479">Metal-binding</keyword>
<dbReference type="InterPro" id="IPR055175">
    <property type="entry name" value="ACK/TNK-like_SAM"/>
</dbReference>
<evidence type="ECO:0000313" key="44">
    <source>
        <dbReference type="EMBL" id="KMQ95152.1"/>
    </source>
</evidence>
<sequence>MADEEGTEWLQELLHDVQLSQFFTRIRDDLQITRLHHFDYVQPEDLERIGLGKPGVRRLLDAVKKRRSAQWKKTLITKIKPGSSSKSSKRASQPIETSSALTCLIQDKDVVLSVKLGDGSFGVVRRGEWTSPSGRILPVAVKVLKADALTQPSVIEDFVSEVQAMHTLDHHNLIRLYGVVLSQPMMMVTELAPLGALLDHLRQQCSRISILTLCNYALQVATGMAYLEAKRFLHRDLACRNVLLSTVDKVKIGDFGLMRALPQQEDCYVMTEHKKVPFPWCAPESLKARQFSHASDVWMFGVTLWEMLTFGEEPWLGLNGSEILRKIDRESERLHEPEATPPYMYELMLRCWAREPSERPTFASLKESLTGMVPSVMKALTAFDEPGKMSIEPGDQIVIVDGRPENYWWKGQNQRTFQVAHFPRCLVDPMRRKQPADISKPLENSFIHTGHGAPFGKSWGSPVYIDDVYLRNPMDPPDVLVAAAADNQTKKRFSCGTPRTRKQFNYTKLRNDVRSSPVKISQPTSSTSSVSQEGNDLIDLSAEELASTSAQEEVACRRVINILDEPIDGEKFSWQDEEGRTYANFPGNVDPAYSDPFDTSAVFMKPPHSRYYSHVPTETGSRYLQTQMYGNVDNQEAGGNHVQGTANFVADSADTEEARQYSVNLNKECRQDSVNLNVNTNAEGDDASHYSEIDKVSPRGSNWSTWPEDLRNSSAAQTYANVSDGEPASSVVAIPIPPPPPSIGPNTSPSKPKSNCELARSMNELSLNSNSSANVTRKLDPGFLAELEKHLGEKEATKNMNSANGGESSQEEVGGANYLRCSSQDKLRQGSASTAQQLSTTVENTARSLSVIPVLKSPPHKKSKSPVTTTDRPASFSSTPSTSKVQNSWQSKSTNIQRPRPHDEQRSLSELTTDDILDKMWRKQIQADQNVQEQNMRLAKLTATCQTLTPVSVAQGNVNLLHQVIRNINTSGANDHGQHGPCNVTKAISTQSQACSSNHNHSSNTTHINQDNINLLHGTASNVASSTNEAQHGPSNVAKTTFNQAQACSANTDSSLQNSSSLGQGVFNLLQVATNSVTNDPQYDVANASKASSNQTQACSSTSSQNYNASSVALNLLQTANRVSGNSASESSLYGSCNISKAASANQAQTCSTMSQNYLQNQSGSALHQIYLQNVPMSSGASNIHKIAHIQNDLQQLQHLKPATLLSEQVYAELKQTAKRVLNILQVPNLEQLSQNEFNTLYNKTVQQNILRNYYSNNLSGESSQNYAQEMTSNQQQQKTMIGRNQPVQGHSCDFSPYLKQPPVYNPPPPPPPTWSPHKSGQNGYTQNHYSTTKCNLSGPSNLLQTETPTSARNISGSAATANDLAAVKVNLLQVNQYQTGTSPPLTGASQQLVMSLSDEFRASRIMKVQKEAADASQQEVLAALQATGWDTNQAAKQIARDRQAKVESLVRLGLANKQQCESALKQTKYDVEMAASLLLDQAR</sequence>
<evidence type="ECO:0000259" key="42">
    <source>
        <dbReference type="PROSITE" id="PS50011"/>
    </source>
</evidence>
<keyword evidence="28" id="KW-0472">Membrane</keyword>
<accession>A0A0J7KXB6</accession>
<dbReference type="Gene3D" id="1.10.510.10">
    <property type="entry name" value="Transferase(Phosphotransferase) domain 1"/>
    <property type="match status" value="1"/>
</dbReference>
<evidence type="ECO:0000256" key="26">
    <source>
        <dbReference type="ARBA" id="ARBA00022843"/>
    </source>
</evidence>
<dbReference type="GO" id="GO:0005524">
    <property type="term" value="F:ATP binding"/>
    <property type="evidence" value="ECO:0007669"/>
    <property type="project" value="UniProtKB-UniRule"/>
</dbReference>
<evidence type="ECO:0000256" key="39">
    <source>
        <dbReference type="PROSITE-ProRule" id="PRU10141"/>
    </source>
</evidence>
<evidence type="ECO:0000256" key="17">
    <source>
        <dbReference type="ARBA" id="ARBA00022553"/>
    </source>
</evidence>
<evidence type="ECO:0000256" key="29">
    <source>
        <dbReference type="ARBA" id="ARBA00023137"/>
    </source>
</evidence>
<keyword evidence="25" id="KW-0460">Magnesium</keyword>
<keyword evidence="30" id="KW-0168">Coated pit</keyword>
<dbReference type="SMART" id="SM00165">
    <property type="entry name" value="UBA"/>
    <property type="match status" value="2"/>
</dbReference>
<feature type="compositionally biased region" description="Basic and acidic residues" evidence="40">
    <location>
        <begin position="686"/>
        <end position="697"/>
    </location>
</feature>
<dbReference type="InterPro" id="IPR049587">
    <property type="entry name" value="TNK-like_SAM"/>
</dbReference>
<comment type="subcellular location">
    <subcellularLocation>
        <location evidence="8">Cell junction</location>
        <location evidence="8">Adherens junction</location>
    </subcellularLocation>
    <subcellularLocation>
        <location evidence="6">Cell membrane</location>
    </subcellularLocation>
    <subcellularLocation>
        <location evidence="7">Cytoplasm</location>
        <location evidence="7">Cytosol</location>
    </subcellularLocation>
    <subcellularLocation>
        <location evidence="5">Cytoplasmic vesicle membrane</location>
        <topology evidence="5">Peripheral membrane protein</topology>
        <orientation evidence="5">Cytoplasmic side</orientation>
    </subcellularLocation>
    <subcellularLocation>
        <location evidence="3">Cytoplasmic vesicle</location>
        <location evidence="3">Clathrin-coated vesicle</location>
    </subcellularLocation>
    <subcellularLocation>
        <location evidence="4">Endosome</location>
    </subcellularLocation>
    <subcellularLocation>
        <location evidence="9">Membrane</location>
        <location evidence="9">Clathrin-coated pit</location>
    </subcellularLocation>
    <subcellularLocation>
        <location evidence="2">Nucleus</location>
    </subcellularLocation>
</comment>
<dbReference type="STRING" id="67767.A0A0J7KXB6"/>
<dbReference type="GO" id="GO:0005912">
    <property type="term" value="C:adherens junction"/>
    <property type="evidence" value="ECO:0007669"/>
    <property type="project" value="UniProtKB-SubCell"/>
</dbReference>
<dbReference type="EMBL" id="LBMM01002200">
    <property type="protein sequence ID" value="KMQ95152.1"/>
    <property type="molecule type" value="Genomic_DNA"/>
</dbReference>
<dbReference type="SMART" id="SM00219">
    <property type="entry name" value="TyrKc"/>
    <property type="match status" value="1"/>
</dbReference>
<dbReference type="Proteomes" id="UP000036403">
    <property type="component" value="Unassembled WGS sequence"/>
</dbReference>
<gene>
    <name evidence="44" type="ORF">RF55_4650</name>
</gene>
<evidence type="ECO:0000256" key="12">
    <source>
        <dbReference type="ARBA" id="ARBA00022443"/>
    </source>
</evidence>
<feature type="domain" description="SH3" evidence="41">
    <location>
        <begin position="372"/>
        <end position="432"/>
    </location>
</feature>
<evidence type="ECO:0000256" key="36">
    <source>
        <dbReference type="ARBA" id="ARBA00072244"/>
    </source>
</evidence>
<dbReference type="OrthoDB" id="635774at2759"/>
<evidence type="ECO:0000256" key="27">
    <source>
        <dbReference type="ARBA" id="ARBA00022949"/>
    </source>
</evidence>
<evidence type="ECO:0000256" key="15">
    <source>
        <dbReference type="ARBA" id="ARBA00022490"/>
    </source>
</evidence>
<keyword evidence="29" id="KW-0829">Tyrosine-protein kinase</keyword>
<feature type="region of interest" description="Disordered" evidence="40">
    <location>
        <begin position="1266"/>
        <end position="1329"/>
    </location>
</feature>
<dbReference type="GO" id="GO:0005634">
    <property type="term" value="C:nucleus"/>
    <property type="evidence" value="ECO:0007669"/>
    <property type="project" value="UniProtKB-SubCell"/>
</dbReference>
<feature type="domain" description="UBA" evidence="43">
    <location>
        <begin position="1440"/>
        <end position="1482"/>
    </location>
</feature>
<evidence type="ECO:0000256" key="31">
    <source>
        <dbReference type="ARBA" id="ARBA00023242"/>
    </source>
</evidence>
<evidence type="ECO:0000256" key="22">
    <source>
        <dbReference type="ARBA" id="ARBA00022753"/>
    </source>
</evidence>
<feature type="region of interest" description="Disordered" evidence="40">
    <location>
        <begin position="721"/>
        <end position="756"/>
    </location>
</feature>
<dbReference type="InterPro" id="IPR050198">
    <property type="entry name" value="Non-receptor_tyrosine_kinases"/>
</dbReference>
<dbReference type="GO" id="GO:0005886">
    <property type="term" value="C:plasma membrane"/>
    <property type="evidence" value="ECO:0007669"/>
    <property type="project" value="UniProtKB-SubCell"/>
</dbReference>
<keyword evidence="32" id="KW-0968">Cytoplasmic vesicle</keyword>
<dbReference type="PANTHER" id="PTHR24418">
    <property type="entry name" value="TYROSINE-PROTEIN KINASE"/>
    <property type="match status" value="1"/>
</dbReference>
<dbReference type="GO" id="GO:0006897">
    <property type="term" value="P:endocytosis"/>
    <property type="evidence" value="ECO:0007669"/>
    <property type="project" value="UniProtKB-KW"/>
</dbReference>
<keyword evidence="21 39" id="KW-0547">Nucleotide-binding</keyword>
<dbReference type="Pfam" id="PF22931">
    <property type="entry name" value="SAM_TNK"/>
    <property type="match status" value="1"/>
</dbReference>
<dbReference type="CDD" id="cd09539">
    <property type="entry name" value="SAM_TNK-like"/>
    <property type="match status" value="1"/>
</dbReference>
<dbReference type="FunFam" id="3.30.200.20:FF:000107">
    <property type="entry name" value="Putative activated CDC42 kinase 1"/>
    <property type="match status" value="1"/>
</dbReference>
<dbReference type="Pfam" id="PF09027">
    <property type="entry name" value="GTPase_binding"/>
    <property type="match status" value="1"/>
</dbReference>
<dbReference type="Gene3D" id="3.30.200.20">
    <property type="entry name" value="Phosphorylase Kinase, domain 1"/>
    <property type="match status" value="1"/>
</dbReference>
<dbReference type="GO" id="GO:0030136">
    <property type="term" value="C:clathrin-coated vesicle"/>
    <property type="evidence" value="ECO:0007669"/>
    <property type="project" value="UniProtKB-SubCell"/>
</dbReference>
<evidence type="ECO:0000256" key="30">
    <source>
        <dbReference type="ARBA" id="ARBA00023176"/>
    </source>
</evidence>
<evidence type="ECO:0000256" key="11">
    <source>
        <dbReference type="ARBA" id="ARBA00012513"/>
    </source>
</evidence>
<evidence type="ECO:0000256" key="28">
    <source>
        <dbReference type="ARBA" id="ARBA00023136"/>
    </source>
</evidence>
<feature type="compositionally biased region" description="Polar residues" evidence="40">
    <location>
        <begin position="867"/>
        <end position="897"/>
    </location>
</feature>
<dbReference type="InterPro" id="IPR036028">
    <property type="entry name" value="SH3-like_dom_sf"/>
</dbReference>
<keyword evidence="24 39" id="KW-0067">ATP-binding</keyword>
<feature type="region of interest" description="Disordered" evidence="40">
    <location>
        <begin position="794"/>
        <end position="814"/>
    </location>
</feature>
<feature type="compositionally biased region" description="Pro residues" evidence="40">
    <location>
        <begin position="1304"/>
        <end position="1315"/>
    </location>
</feature>
<dbReference type="FunFam" id="1.10.510.10:FF:000080">
    <property type="entry name" value="Putative activated CDC42 kinase 1"/>
    <property type="match status" value="1"/>
</dbReference>
<keyword evidence="22" id="KW-0967">Endosome</keyword>
<comment type="catalytic activity">
    <reaction evidence="33">
        <text>L-threonyl-[protein] + ATP = O-phospho-L-threonyl-[protein] + ADP + H(+)</text>
        <dbReference type="Rhea" id="RHEA:46608"/>
        <dbReference type="Rhea" id="RHEA-COMP:11060"/>
        <dbReference type="Rhea" id="RHEA-COMP:11605"/>
        <dbReference type="ChEBI" id="CHEBI:15378"/>
        <dbReference type="ChEBI" id="CHEBI:30013"/>
        <dbReference type="ChEBI" id="CHEBI:30616"/>
        <dbReference type="ChEBI" id="CHEBI:61977"/>
        <dbReference type="ChEBI" id="CHEBI:456216"/>
        <dbReference type="EC" id="2.7.11.1"/>
    </reaction>
</comment>
<dbReference type="EC" id="2.7.10.2" evidence="10"/>
<evidence type="ECO:0000256" key="5">
    <source>
        <dbReference type="ARBA" id="ARBA00004180"/>
    </source>
</evidence>
<evidence type="ECO:0000313" key="45">
    <source>
        <dbReference type="Proteomes" id="UP000036403"/>
    </source>
</evidence>
<feature type="binding site" evidence="39">
    <location>
        <position position="142"/>
    </location>
    <ligand>
        <name>ATP</name>
        <dbReference type="ChEBI" id="CHEBI:30616"/>
    </ligand>
</feature>
<evidence type="ECO:0000256" key="3">
    <source>
        <dbReference type="ARBA" id="ARBA00004132"/>
    </source>
</evidence>
<evidence type="ECO:0000256" key="2">
    <source>
        <dbReference type="ARBA" id="ARBA00004123"/>
    </source>
</evidence>
<evidence type="ECO:0000256" key="7">
    <source>
        <dbReference type="ARBA" id="ARBA00004514"/>
    </source>
</evidence>
<evidence type="ECO:0000256" key="34">
    <source>
        <dbReference type="ARBA" id="ARBA00048679"/>
    </source>
</evidence>
<dbReference type="PRINTS" id="PR00109">
    <property type="entry name" value="TYRKINASE"/>
</dbReference>
<dbReference type="InterPro" id="IPR008266">
    <property type="entry name" value="Tyr_kinase_AS"/>
</dbReference>
<dbReference type="InterPro" id="IPR037085">
    <property type="entry name" value="Cdc42-bd-like_dom_sf"/>
</dbReference>
<feature type="compositionally biased region" description="Polar residues" evidence="40">
    <location>
        <begin position="1266"/>
        <end position="1280"/>
    </location>
</feature>
<keyword evidence="17" id="KW-0597">Phosphoprotein</keyword>
<evidence type="ECO:0000256" key="4">
    <source>
        <dbReference type="ARBA" id="ARBA00004177"/>
    </source>
</evidence>
<organism evidence="44 45">
    <name type="scientific">Lasius niger</name>
    <name type="common">Black garden ant</name>
    <dbReference type="NCBI Taxonomy" id="67767"/>
    <lineage>
        <taxon>Eukaryota</taxon>
        <taxon>Metazoa</taxon>
        <taxon>Ecdysozoa</taxon>
        <taxon>Arthropoda</taxon>
        <taxon>Hexapoda</taxon>
        <taxon>Insecta</taxon>
        <taxon>Pterygota</taxon>
        <taxon>Neoptera</taxon>
        <taxon>Endopterygota</taxon>
        <taxon>Hymenoptera</taxon>
        <taxon>Apocrita</taxon>
        <taxon>Aculeata</taxon>
        <taxon>Formicoidea</taxon>
        <taxon>Formicidae</taxon>
        <taxon>Formicinae</taxon>
        <taxon>Lasius</taxon>
        <taxon>Lasius</taxon>
    </lineage>
</organism>
<dbReference type="PROSITE" id="PS00107">
    <property type="entry name" value="PROTEIN_KINASE_ATP"/>
    <property type="match status" value="1"/>
</dbReference>
<proteinExistence type="inferred from homology"/>
<keyword evidence="19" id="KW-0808">Transferase</keyword>
<keyword evidence="31" id="KW-0539">Nucleus</keyword>
<evidence type="ECO:0000256" key="10">
    <source>
        <dbReference type="ARBA" id="ARBA00011903"/>
    </source>
</evidence>
<evidence type="ECO:0000256" key="18">
    <source>
        <dbReference type="ARBA" id="ARBA00022583"/>
    </source>
</evidence>
<dbReference type="InterPro" id="IPR011009">
    <property type="entry name" value="Kinase-like_dom_sf"/>
</dbReference>
<dbReference type="PROSITE" id="PS50002">
    <property type="entry name" value="SH3"/>
    <property type="match status" value="1"/>
</dbReference>
<dbReference type="Pfam" id="PF07714">
    <property type="entry name" value="PK_Tyr_Ser-Thr"/>
    <property type="match status" value="1"/>
</dbReference>
<protein>
    <recommendedName>
        <fullName evidence="36">Activated CDC42 kinase 1</fullName>
        <ecNumber evidence="10">2.7.10.2</ecNumber>
        <ecNumber evidence="11">2.7.11.1</ecNumber>
    </recommendedName>
    <alternativeName>
        <fullName evidence="37">Tyrosine kinase non-receptor protein 2</fullName>
    </alternativeName>
</protein>
<reference evidence="44 45" key="1">
    <citation type="submission" date="2015-04" db="EMBL/GenBank/DDBJ databases">
        <title>Lasius niger genome sequencing.</title>
        <authorList>
            <person name="Konorov E.A."/>
            <person name="Nikitin M.A."/>
            <person name="Kirill M.V."/>
            <person name="Chang P."/>
        </authorList>
    </citation>
    <scope>NUCLEOTIDE SEQUENCE [LARGE SCALE GENOMIC DNA]</scope>
    <source>
        <tissue evidence="44">Whole</tissue>
    </source>
</reference>
<comment type="catalytic activity">
    <reaction evidence="34">
        <text>L-seryl-[protein] + ATP = O-phospho-L-seryl-[protein] + ADP + H(+)</text>
        <dbReference type="Rhea" id="RHEA:17989"/>
        <dbReference type="Rhea" id="RHEA-COMP:9863"/>
        <dbReference type="Rhea" id="RHEA-COMP:11604"/>
        <dbReference type="ChEBI" id="CHEBI:15378"/>
        <dbReference type="ChEBI" id="CHEBI:29999"/>
        <dbReference type="ChEBI" id="CHEBI:30616"/>
        <dbReference type="ChEBI" id="CHEBI:83421"/>
        <dbReference type="ChEBI" id="CHEBI:456216"/>
        <dbReference type="EC" id="2.7.11.1"/>
    </reaction>
</comment>
<dbReference type="GO" id="GO:0030659">
    <property type="term" value="C:cytoplasmic vesicle membrane"/>
    <property type="evidence" value="ECO:0007669"/>
    <property type="project" value="UniProtKB-SubCell"/>
</dbReference>
<dbReference type="InterPro" id="IPR000719">
    <property type="entry name" value="Prot_kinase_dom"/>
</dbReference>
<feature type="region of interest" description="Disordered" evidence="40">
    <location>
        <begin position="850"/>
        <end position="911"/>
    </location>
</feature>
<evidence type="ECO:0000259" key="43">
    <source>
        <dbReference type="PROSITE" id="PS50030"/>
    </source>
</evidence>
<comment type="caution">
    <text evidence="44">The sequence shown here is derived from an EMBL/GenBank/DDBJ whole genome shotgun (WGS) entry which is preliminary data.</text>
</comment>
<dbReference type="CDD" id="cd05040">
    <property type="entry name" value="PTKc_Ack_like"/>
    <property type="match status" value="1"/>
</dbReference>
<dbReference type="InterPro" id="IPR001245">
    <property type="entry name" value="Ser-Thr/Tyr_kinase_cat_dom"/>
</dbReference>
<evidence type="ECO:0000256" key="37">
    <source>
        <dbReference type="ARBA" id="ARBA00077194"/>
    </source>
</evidence>
<feature type="region of interest" description="Disordered" evidence="40">
    <location>
        <begin position="681"/>
        <end position="705"/>
    </location>
</feature>
<keyword evidence="14" id="KW-0488">Methylation</keyword>
<evidence type="ECO:0000256" key="25">
    <source>
        <dbReference type="ARBA" id="ARBA00022842"/>
    </source>
</evidence>
<dbReference type="SUPFAM" id="SSF56112">
    <property type="entry name" value="Protein kinase-like (PK-like)"/>
    <property type="match status" value="1"/>
</dbReference>
<evidence type="ECO:0000256" key="8">
    <source>
        <dbReference type="ARBA" id="ARBA00004536"/>
    </source>
</evidence>
<feature type="compositionally biased region" description="Polar residues" evidence="40">
    <location>
        <begin position="1319"/>
        <end position="1329"/>
    </location>
</feature>
<dbReference type="PaxDb" id="67767-A0A0J7KXB6"/>
<evidence type="ECO:0000256" key="13">
    <source>
        <dbReference type="ARBA" id="ARBA00022475"/>
    </source>
</evidence>
<dbReference type="InterPro" id="IPR032065">
    <property type="entry name" value="RNF31-UBA"/>
</dbReference>
<dbReference type="Gene3D" id="4.10.680.10">
    <property type="entry name" value="Cdc42-like binding domain"/>
    <property type="match status" value="1"/>
</dbReference>
<keyword evidence="13" id="KW-1003">Cell membrane</keyword>
<evidence type="ECO:0000256" key="24">
    <source>
        <dbReference type="ARBA" id="ARBA00022840"/>
    </source>
</evidence>
<evidence type="ECO:0000256" key="14">
    <source>
        <dbReference type="ARBA" id="ARBA00022481"/>
    </source>
</evidence>
<evidence type="ECO:0000256" key="1">
    <source>
        <dbReference type="ARBA" id="ARBA00001946"/>
    </source>
</evidence>
<evidence type="ECO:0000256" key="9">
    <source>
        <dbReference type="ARBA" id="ARBA00004600"/>
    </source>
</evidence>
<dbReference type="GO" id="GO:0005829">
    <property type="term" value="C:cytosol"/>
    <property type="evidence" value="ECO:0007669"/>
    <property type="project" value="UniProtKB-SubCell"/>
</dbReference>
<keyword evidence="16" id="KW-0723">Serine/threonine-protein kinase</keyword>
<evidence type="ECO:0000256" key="6">
    <source>
        <dbReference type="ARBA" id="ARBA00004236"/>
    </source>
</evidence>
<feature type="region of interest" description="Disordered" evidence="40">
    <location>
        <begin position="515"/>
        <end position="534"/>
    </location>
</feature>